<dbReference type="InterPro" id="IPR043143">
    <property type="entry name" value="Mal/L-sulf/L-lact_DH-like_NADP"/>
</dbReference>
<dbReference type="PANTHER" id="PTHR11091:SF0">
    <property type="entry name" value="MALATE DEHYDROGENASE"/>
    <property type="match status" value="1"/>
</dbReference>
<evidence type="ECO:0000313" key="3">
    <source>
        <dbReference type="EMBL" id="RAR62871.1"/>
    </source>
</evidence>
<evidence type="ECO:0000313" key="4">
    <source>
        <dbReference type="Proteomes" id="UP000249700"/>
    </source>
</evidence>
<dbReference type="Gene3D" id="1.10.1530.10">
    <property type="match status" value="1"/>
</dbReference>
<dbReference type="GO" id="GO:0016491">
    <property type="term" value="F:oxidoreductase activity"/>
    <property type="evidence" value="ECO:0007669"/>
    <property type="project" value="UniProtKB-KW"/>
</dbReference>
<dbReference type="InterPro" id="IPR003767">
    <property type="entry name" value="Malate/L-lactate_DH-like"/>
</dbReference>
<dbReference type="SUPFAM" id="SSF89733">
    <property type="entry name" value="L-sulfolactate dehydrogenase-like"/>
    <property type="match status" value="1"/>
</dbReference>
<dbReference type="InterPro" id="IPR036111">
    <property type="entry name" value="Mal/L-sulfo/L-lacto_DH-like_sf"/>
</dbReference>
<evidence type="ECO:0000256" key="2">
    <source>
        <dbReference type="ARBA" id="ARBA00023002"/>
    </source>
</evidence>
<dbReference type="InterPro" id="IPR043144">
    <property type="entry name" value="Mal/L-sulf/L-lact_DH-like_ah"/>
</dbReference>
<dbReference type="OrthoDB" id="9769447at2"/>
<sequence>MKRYSSSHLTTLLSTLFEEAGASQDVAEATASILVEGDLLGHHTHGTKLAAGYLDDLRAGHASGDPTRLVIEQNSPVAALYDGHYLLGPYLVQTALEQCRQSAKEFGIGMVSLKHSHHIACLAAYLLPLVEQGLMPIIMSSDPSVASVAPFGGTAPVITPNPIAVGIPGREQPMLIDVSMSTVTNGTVNQARAAGEHLEHPVILDSQGVASDDPESFFGDPGGSILPLGGLDFGHKGFALGLMVEALTAALSGYGRKDAPQGWGAAVMVMVIDPARFGGQAAFLDETDHLVRRCLDASPGEAGKSVRLPGQAGLRKREEYRREGIPLPADVVSALHRAIAGSPRADELSLS</sequence>
<keyword evidence="2" id="KW-0560">Oxidoreductase</keyword>
<comment type="caution">
    <text evidence="3">The sequence shown here is derived from an EMBL/GenBank/DDBJ whole genome shotgun (WGS) entry which is preliminary data.</text>
</comment>
<gene>
    <name evidence="3" type="ORF">BCL93_103102</name>
</gene>
<reference evidence="3 4" key="1">
    <citation type="submission" date="2018-06" db="EMBL/GenBank/DDBJ databases">
        <title>Comparative analysis of microorganisms from saline springs in Andes Mountain Range, Colombia.</title>
        <authorList>
            <person name="Rubin E."/>
        </authorList>
    </citation>
    <scope>NUCLEOTIDE SEQUENCE [LARGE SCALE GENOMIC DNA]</scope>
    <source>
        <strain evidence="3 4">USBA-857</strain>
    </source>
</reference>
<dbReference type="Gene3D" id="3.30.1370.60">
    <property type="entry name" value="Hypothetical oxidoreductase yiak, domain 2"/>
    <property type="match status" value="1"/>
</dbReference>
<evidence type="ECO:0000256" key="1">
    <source>
        <dbReference type="ARBA" id="ARBA00006056"/>
    </source>
</evidence>
<protein>
    <submittedName>
        <fullName evidence="3">LDH2 family malate/lactate/ureidoglycolate dehydrogenase</fullName>
    </submittedName>
</protein>
<dbReference type="RefSeq" id="WP_112054076.1">
    <property type="nucleotide sequence ID" value="NZ_QLSX01000003.1"/>
</dbReference>
<accession>A0A328XUS5</accession>
<comment type="similarity">
    <text evidence="1">Belongs to the LDH2/MDH2 oxidoreductase family.</text>
</comment>
<dbReference type="AlphaFoldDB" id="A0A328XUS5"/>
<name>A0A328XUS5_9GAMM</name>
<dbReference type="PANTHER" id="PTHR11091">
    <property type="entry name" value="OXIDOREDUCTASE-RELATED"/>
    <property type="match status" value="1"/>
</dbReference>
<dbReference type="EMBL" id="QLSX01000003">
    <property type="protein sequence ID" value="RAR62871.1"/>
    <property type="molecule type" value="Genomic_DNA"/>
</dbReference>
<organism evidence="3 4">
    <name type="scientific">Onishia taeanensis</name>
    <dbReference type="NCBI Taxonomy" id="284577"/>
    <lineage>
        <taxon>Bacteria</taxon>
        <taxon>Pseudomonadati</taxon>
        <taxon>Pseudomonadota</taxon>
        <taxon>Gammaproteobacteria</taxon>
        <taxon>Oceanospirillales</taxon>
        <taxon>Halomonadaceae</taxon>
        <taxon>Onishia</taxon>
    </lineage>
</organism>
<dbReference type="Proteomes" id="UP000249700">
    <property type="component" value="Unassembled WGS sequence"/>
</dbReference>
<dbReference type="Pfam" id="PF02615">
    <property type="entry name" value="Ldh_2"/>
    <property type="match status" value="1"/>
</dbReference>
<proteinExistence type="inferred from homology"/>